<keyword evidence="6" id="KW-0645">Protease</keyword>
<dbReference type="PRINTS" id="PR00724">
    <property type="entry name" value="CRBOXYPTASEC"/>
</dbReference>
<dbReference type="PANTHER" id="PTHR11802:SF461">
    <property type="entry name" value="OS02G0687900 PROTEIN"/>
    <property type="match status" value="1"/>
</dbReference>
<accession>A0A1D1ZC60</accession>
<evidence type="ECO:0000256" key="5">
    <source>
        <dbReference type="SAM" id="SignalP"/>
    </source>
</evidence>
<gene>
    <name evidence="6" type="primary">SCPL18_3</name>
    <name evidence="6" type="ORF">g.111190</name>
</gene>
<dbReference type="GO" id="GO:0016747">
    <property type="term" value="F:acyltransferase activity, transferring groups other than amino-acyl groups"/>
    <property type="evidence" value="ECO:0007669"/>
    <property type="project" value="TreeGrafter"/>
</dbReference>
<proteinExistence type="inferred from homology"/>
<evidence type="ECO:0000256" key="2">
    <source>
        <dbReference type="ARBA" id="ARBA00022729"/>
    </source>
</evidence>
<dbReference type="GO" id="GO:0006508">
    <property type="term" value="P:proteolysis"/>
    <property type="evidence" value="ECO:0007669"/>
    <property type="project" value="InterPro"/>
</dbReference>
<evidence type="ECO:0000313" key="6">
    <source>
        <dbReference type="EMBL" id="JAT64457.1"/>
    </source>
</evidence>
<dbReference type="GO" id="GO:0004185">
    <property type="term" value="F:serine-type carboxypeptidase activity"/>
    <property type="evidence" value="ECO:0007669"/>
    <property type="project" value="InterPro"/>
</dbReference>
<comment type="similarity">
    <text evidence="1">Belongs to the peptidase S10 family.</text>
</comment>
<keyword evidence="6" id="KW-0378">Hydrolase</keyword>
<dbReference type="Gene3D" id="3.40.50.1820">
    <property type="entry name" value="alpha/beta hydrolase"/>
    <property type="match status" value="1"/>
</dbReference>
<feature type="chain" id="PRO_5008900893" evidence="5">
    <location>
        <begin position="27"/>
        <end position="470"/>
    </location>
</feature>
<dbReference type="Gene3D" id="3.40.50.12670">
    <property type="match status" value="1"/>
</dbReference>
<dbReference type="PROSITE" id="PS00560">
    <property type="entry name" value="CARBOXYPEPT_SER_HIS"/>
    <property type="match status" value="1"/>
</dbReference>
<dbReference type="AlphaFoldDB" id="A0A1D1ZC60"/>
<keyword evidence="4" id="KW-0325">Glycoprotein</keyword>
<dbReference type="PANTHER" id="PTHR11802">
    <property type="entry name" value="SERINE PROTEASE FAMILY S10 SERINE CARBOXYPEPTIDASE"/>
    <property type="match status" value="1"/>
</dbReference>
<dbReference type="FunFam" id="3.40.50.11320:FF:000002">
    <property type="entry name" value="Carboxypeptidase"/>
    <property type="match status" value="1"/>
</dbReference>
<dbReference type="FunFam" id="3.40.50.1820:FF:000072">
    <property type="entry name" value="Serine carboxypeptidase-like 19"/>
    <property type="match status" value="1"/>
</dbReference>
<protein>
    <submittedName>
        <fullName evidence="6">Serine carboxypeptidase-like 18</fullName>
    </submittedName>
</protein>
<dbReference type="InterPro" id="IPR029058">
    <property type="entry name" value="AB_hydrolase_fold"/>
</dbReference>
<name>A0A1D1ZC60_9ARAE</name>
<keyword evidence="6" id="KW-0121">Carboxypeptidase</keyword>
<dbReference type="Pfam" id="PF00450">
    <property type="entry name" value="Peptidase_S10"/>
    <property type="match status" value="1"/>
</dbReference>
<dbReference type="InterPro" id="IPR001563">
    <property type="entry name" value="Peptidase_S10"/>
</dbReference>
<reference evidence="6" key="1">
    <citation type="submission" date="2015-07" db="EMBL/GenBank/DDBJ databases">
        <title>Transcriptome Assembly of Anthurium amnicola.</title>
        <authorList>
            <person name="Suzuki J."/>
        </authorList>
    </citation>
    <scope>NUCLEOTIDE SEQUENCE</scope>
</reference>
<evidence type="ECO:0000256" key="4">
    <source>
        <dbReference type="ARBA" id="ARBA00023180"/>
    </source>
</evidence>
<evidence type="ECO:0000256" key="1">
    <source>
        <dbReference type="ARBA" id="ARBA00009431"/>
    </source>
</evidence>
<dbReference type="FunFam" id="3.40.50.12670:FF:000001">
    <property type="entry name" value="Carboxypeptidase"/>
    <property type="match status" value="1"/>
</dbReference>
<keyword evidence="3" id="KW-1015">Disulfide bond</keyword>
<organism evidence="6">
    <name type="scientific">Anthurium amnicola</name>
    <dbReference type="NCBI Taxonomy" id="1678845"/>
    <lineage>
        <taxon>Eukaryota</taxon>
        <taxon>Viridiplantae</taxon>
        <taxon>Streptophyta</taxon>
        <taxon>Embryophyta</taxon>
        <taxon>Tracheophyta</taxon>
        <taxon>Spermatophyta</taxon>
        <taxon>Magnoliopsida</taxon>
        <taxon>Liliopsida</taxon>
        <taxon>Araceae</taxon>
        <taxon>Pothoideae</taxon>
        <taxon>Potheae</taxon>
        <taxon>Anthurium</taxon>
    </lineage>
</organism>
<dbReference type="InterPro" id="IPR033124">
    <property type="entry name" value="Ser_caboxypep_his_AS"/>
</dbReference>
<dbReference type="GO" id="GO:0019748">
    <property type="term" value="P:secondary metabolic process"/>
    <property type="evidence" value="ECO:0007669"/>
    <property type="project" value="TreeGrafter"/>
</dbReference>
<dbReference type="SUPFAM" id="SSF53474">
    <property type="entry name" value="alpha/beta-Hydrolases"/>
    <property type="match status" value="1"/>
</dbReference>
<evidence type="ECO:0000256" key="3">
    <source>
        <dbReference type="ARBA" id="ARBA00023157"/>
    </source>
</evidence>
<keyword evidence="2 5" id="KW-0732">Signal</keyword>
<sequence length="470" mass="52328">MSPPSRFLLLLLSAALLSSLPPRCPALALAQNTVTHLPGFHGPLPFHMETGYVGVDDRDDVQLFYYFLPSEGDPAEDPLLLWLTGGPGCSAFSGLAFEIGPIAFLKVRYDGNLPTLVLNPYSWTKIANIIFLDSPVGTGFSSRNPEGYKVGDMSSSKQVETFIRKWLVDHPQFISNPFYLAGDSYAGKVVPIIAHLISAGIRVGHKPLVNLKGYLIGNAITGESVDTSSNIPFVHGMGIISDELYEMTMKYCGGQDYEYPTTTECAENLFVVDNFISEIKSNHILEPKCLDFVIPMGNRGIRCRKSLQLYTGGKLIMPPVPDVDCREYSYYLIYLWANNDLVRNALHVRKGTVNEWQRCNWDLDYTCEIESSVVYQFNLTSSGYRALVYSGDHDAGIPFLGTQAWIRSLNFPVVDDWHSWSVDGQVAGYTRSYSNNLTFATVKGAGHTAPEYKPKECLAMLQRWISHSPL</sequence>
<dbReference type="EMBL" id="GDJX01003479">
    <property type="protein sequence ID" value="JAT64457.1"/>
    <property type="molecule type" value="Transcribed_RNA"/>
</dbReference>
<feature type="signal peptide" evidence="5">
    <location>
        <begin position="1"/>
        <end position="26"/>
    </location>
</feature>